<protein>
    <submittedName>
        <fullName evidence="11">Uncharacterized protein</fullName>
    </submittedName>
</protein>
<dbReference type="InterPro" id="IPR001734">
    <property type="entry name" value="Na/solute_symporter"/>
</dbReference>
<keyword evidence="4" id="KW-1003">Cell membrane</keyword>
<keyword evidence="9" id="KW-0472">Membrane</keyword>
<evidence type="ECO:0000256" key="10">
    <source>
        <dbReference type="ARBA" id="ARBA00023201"/>
    </source>
</evidence>
<evidence type="ECO:0000313" key="12">
    <source>
        <dbReference type="Proteomes" id="UP000821837"/>
    </source>
</evidence>
<dbReference type="GO" id="GO:0015293">
    <property type="term" value="F:symporter activity"/>
    <property type="evidence" value="ECO:0007669"/>
    <property type="project" value="TreeGrafter"/>
</dbReference>
<dbReference type="Gene3D" id="1.20.1730.10">
    <property type="entry name" value="Sodium/glucose cotransporter"/>
    <property type="match status" value="1"/>
</dbReference>
<comment type="similarity">
    <text evidence="2">Belongs to the sodium:solute symporter (SSF) (TC 2.A.21) family.</text>
</comment>
<keyword evidence="6" id="KW-1133">Transmembrane helix</keyword>
<dbReference type="InterPro" id="IPR051163">
    <property type="entry name" value="Sodium:Solute_Symporter_SSF"/>
</dbReference>
<evidence type="ECO:0000256" key="8">
    <source>
        <dbReference type="ARBA" id="ARBA00023065"/>
    </source>
</evidence>
<comment type="caution">
    <text evidence="11">The sequence shown here is derived from an EMBL/GenBank/DDBJ whole genome shotgun (WGS) entry which is preliminary data.</text>
</comment>
<gene>
    <name evidence="11" type="ORF">HPB52_018652</name>
</gene>
<reference evidence="11" key="2">
    <citation type="submission" date="2021-09" db="EMBL/GenBank/DDBJ databases">
        <authorList>
            <person name="Jia N."/>
            <person name="Wang J."/>
            <person name="Shi W."/>
            <person name="Du L."/>
            <person name="Sun Y."/>
            <person name="Zhan W."/>
            <person name="Jiang J."/>
            <person name="Wang Q."/>
            <person name="Zhang B."/>
            <person name="Ji P."/>
            <person name="Sakyi L.B."/>
            <person name="Cui X."/>
            <person name="Yuan T."/>
            <person name="Jiang B."/>
            <person name="Yang W."/>
            <person name="Lam T.T.-Y."/>
            <person name="Chang Q."/>
            <person name="Ding S."/>
            <person name="Wang X."/>
            <person name="Zhu J."/>
            <person name="Ruan X."/>
            <person name="Zhao L."/>
            <person name="Wei J."/>
            <person name="Que T."/>
            <person name="Du C."/>
            <person name="Cheng J."/>
            <person name="Dai P."/>
            <person name="Han X."/>
            <person name="Huang E."/>
            <person name="Gao Y."/>
            <person name="Liu J."/>
            <person name="Shao H."/>
            <person name="Ye R."/>
            <person name="Li L."/>
            <person name="Wei W."/>
            <person name="Wang X."/>
            <person name="Wang C."/>
            <person name="Huo Q."/>
            <person name="Li W."/>
            <person name="Guo W."/>
            <person name="Chen H."/>
            <person name="Chen S."/>
            <person name="Zhou L."/>
            <person name="Zhou L."/>
            <person name="Ni X."/>
            <person name="Tian J."/>
            <person name="Zhou Y."/>
            <person name="Sheng Y."/>
            <person name="Liu T."/>
            <person name="Pan Y."/>
            <person name="Xia L."/>
            <person name="Li J."/>
            <person name="Zhao F."/>
            <person name="Cao W."/>
        </authorList>
    </citation>
    <scope>NUCLEOTIDE SEQUENCE</scope>
    <source>
        <strain evidence="11">Rsan-2018</strain>
        <tissue evidence="11">Larvae</tissue>
    </source>
</reference>
<sequence>MLAFFVLSTTFTGLALTYWYRDCDPMLTGVITRYDQLVPLYVGQHLAGVAGLRGLFLSGLVGASISTVSSVINSHAATFYVDIVSPNIDLGETEAIWVTHLLAGSCREEVARNTRLSSPAFLRLWSRLGLLADATTVPNASCDASFKEVCCEEELCVIPPLNESPDNRRAPISDDVLI</sequence>
<keyword evidence="10" id="KW-0739">Sodium transport</keyword>
<keyword evidence="5" id="KW-0812">Transmembrane</keyword>
<dbReference type="GO" id="GO:0005886">
    <property type="term" value="C:plasma membrane"/>
    <property type="evidence" value="ECO:0007669"/>
    <property type="project" value="UniProtKB-SubCell"/>
</dbReference>
<evidence type="ECO:0000256" key="5">
    <source>
        <dbReference type="ARBA" id="ARBA00022692"/>
    </source>
</evidence>
<keyword evidence="3" id="KW-0813">Transport</keyword>
<evidence type="ECO:0000256" key="2">
    <source>
        <dbReference type="ARBA" id="ARBA00006434"/>
    </source>
</evidence>
<dbReference type="VEuPathDB" id="VectorBase:RSAN_048696"/>
<evidence type="ECO:0000313" key="11">
    <source>
        <dbReference type="EMBL" id="KAH7976722.1"/>
    </source>
</evidence>
<evidence type="ECO:0000256" key="3">
    <source>
        <dbReference type="ARBA" id="ARBA00022448"/>
    </source>
</evidence>
<reference evidence="11" key="1">
    <citation type="journal article" date="2020" name="Cell">
        <title>Large-Scale Comparative Analyses of Tick Genomes Elucidate Their Genetic Diversity and Vector Capacities.</title>
        <authorList>
            <consortium name="Tick Genome and Microbiome Consortium (TIGMIC)"/>
            <person name="Jia N."/>
            <person name="Wang J."/>
            <person name="Shi W."/>
            <person name="Du L."/>
            <person name="Sun Y."/>
            <person name="Zhan W."/>
            <person name="Jiang J.F."/>
            <person name="Wang Q."/>
            <person name="Zhang B."/>
            <person name="Ji P."/>
            <person name="Bell-Sakyi L."/>
            <person name="Cui X.M."/>
            <person name="Yuan T.T."/>
            <person name="Jiang B.G."/>
            <person name="Yang W.F."/>
            <person name="Lam T.T."/>
            <person name="Chang Q.C."/>
            <person name="Ding S.J."/>
            <person name="Wang X.J."/>
            <person name="Zhu J.G."/>
            <person name="Ruan X.D."/>
            <person name="Zhao L."/>
            <person name="Wei J.T."/>
            <person name="Ye R.Z."/>
            <person name="Que T.C."/>
            <person name="Du C.H."/>
            <person name="Zhou Y.H."/>
            <person name="Cheng J.X."/>
            <person name="Dai P.F."/>
            <person name="Guo W.B."/>
            <person name="Han X.H."/>
            <person name="Huang E.J."/>
            <person name="Li L.F."/>
            <person name="Wei W."/>
            <person name="Gao Y.C."/>
            <person name="Liu J.Z."/>
            <person name="Shao H.Z."/>
            <person name="Wang X."/>
            <person name="Wang C.C."/>
            <person name="Yang T.C."/>
            <person name="Huo Q.B."/>
            <person name="Li W."/>
            <person name="Chen H.Y."/>
            <person name="Chen S.E."/>
            <person name="Zhou L.G."/>
            <person name="Ni X.B."/>
            <person name="Tian J.H."/>
            <person name="Sheng Y."/>
            <person name="Liu T."/>
            <person name="Pan Y.S."/>
            <person name="Xia L.Y."/>
            <person name="Li J."/>
            <person name="Zhao F."/>
            <person name="Cao W.C."/>
        </authorList>
    </citation>
    <scope>NUCLEOTIDE SEQUENCE</scope>
    <source>
        <strain evidence="11">Rsan-2018</strain>
    </source>
</reference>
<dbReference type="InterPro" id="IPR038377">
    <property type="entry name" value="Na/Glc_symporter_sf"/>
</dbReference>
<keyword evidence="8" id="KW-0406">Ion transport</keyword>
<dbReference type="PROSITE" id="PS50283">
    <property type="entry name" value="NA_SOLUT_SYMP_3"/>
    <property type="match status" value="1"/>
</dbReference>
<dbReference type="PANTHER" id="PTHR42985">
    <property type="entry name" value="SODIUM-COUPLED MONOCARBOXYLATE TRANSPORTER"/>
    <property type="match status" value="1"/>
</dbReference>
<organism evidence="11 12">
    <name type="scientific">Rhipicephalus sanguineus</name>
    <name type="common">Brown dog tick</name>
    <name type="synonym">Ixodes sanguineus</name>
    <dbReference type="NCBI Taxonomy" id="34632"/>
    <lineage>
        <taxon>Eukaryota</taxon>
        <taxon>Metazoa</taxon>
        <taxon>Ecdysozoa</taxon>
        <taxon>Arthropoda</taxon>
        <taxon>Chelicerata</taxon>
        <taxon>Arachnida</taxon>
        <taxon>Acari</taxon>
        <taxon>Parasitiformes</taxon>
        <taxon>Ixodida</taxon>
        <taxon>Ixodoidea</taxon>
        <taxon>Ixodidae</taxon>
        <taxon>Rhipicephalinae</taxon>
        <taxon>Rhipicephalus</taxon>
        <taxon>Rhipicephalus</taxon>
    </lineage>
</organism>
<dbReference type="AlphaFoldDB" id="A0A9D4T5W6"/>
<dbReference type="Proteomes" id="UP000821837">
    <property type="component" value="Chromosome 10"/>
</dbReference>
<evidence type="ECO:0000256" key="9">
    <source>
        <dbReference type="ARBA" id="ARBA00023136"/>
    </source>
</evidence>
<proteinExistence type="inferred from homology"/>
<name>A0A9D4T5W6_RHISA</name>
<evidence type="ECO:0000256" key="4">
    <source>
        <dbReference type="ARBA" id="ARBA00022475"/>
    </source>
</evidence>
<dbReference type="VEuPathDB" id="VectorBase:RSAN_050298"/>
<keyword evidence="7" id="KW-0915">Sodium</keyword>
<accession>A0A9D4T5W6</accession>
<dbReference type="EMBL" id="JABSTV010001246">
    <property type="protein sequence ID" value="KAH7976722.1"/>
    <property type="molecule type" value="Genomic_DNA"/>
</dbReference>
<evidence type="ECO:0000256" key="1">
    <source>
        <dbReference type="ARBA" id="ARBA00004651"/>
    </source>
</evidence>
<evidence type="ECO:0000256" key="6">
    <source>
        <dbReference type="ARBA" id="ARBA00022989"/>
    </source>
</evidence>
<evidence type="ECO:0000256" key="7">
    <source>
        <dbReference type="ARBA" id="ARBA00023053"/>
    </source>
</evidence>
<dbReference type="PANTHER" id="PTHR42985:SF40">
    <property type="entry name" value="LD47995P-RELATED"/>
    <property type="match status" value="1"/>
</dbReference>
<dbReference type="GO" id="GO:0006814">
    <property type="term" value="P:sodium ion transport"/>
    <property type="evidence" value="ECO:0007669"/>
    <property type="project" value="UniProtKB-KW"/>
</dbReference>
<keyword evidence="12" id="KW-1185">Reference proteome</keyword>
<comment type="subcellular location">
    <subcellularLocation>
        <location evidence="1">Cell membrane</location>
        <topology evidence="1">Multi-pass membrane protein</topology>
    </subcellularLocation>
</comment>